<proteinExistence type="predicted"/>
<feature type="region of interest" description="Disordered" evidence="2">
    <location>
        <begin position="437"/>
        <end position="475"/>
    </location>
</feature>
<feature type="compositionally biased region" description="Low complexity" evidence="2">
    <location>
        <begin position="149"/>
        <end position="164"/>
    </location>
</feature>
<organism evidence="4 5">
    <name type="scientific">Thecamonas trahens ATCC 50062</name>
    <dbReference type="NCBI Taxonomy" id="461836"/>
    <lineage>
        <taxon>Eukaryota</taxon>
        <taxon>Apusozoa</taxon>
        <taxon>Apusomonadida</taxon>
        <taxon>Apusomonadidae</taxon>
        <taxon>Thecamonas</taxon>
    </lineage>
</organism>
<feature type="region of interest" description="Disordered" evidence="2">
    <location>
        <begin position="726"/>
        <end position="760"/>
    </location>
</feature>
<feature type="region of interest" description="Disordered" evidence="2">
    <location>
        <begin position="497"/>
        <end position="628"/>
    </location>
</feature>
<feature type="signal peptide" evidence="3">
    <location>
        <begin position="1"/>
        <end position="17"/>
    </location>
</feature>
<dbReference type="RefSeq" id="XP_013754715.1">
    <property type="nucleotide sequence ID" value="XM_013899261.1"/>
</dbReference>
<evidence type="ECO:0000256" key="1">
    <source>
        <dbReference type="SAM" id="Coils"/>
    </source>
</evidence>
<feature type="compositionally biased region" description="Low complexity" evidence="2">
    <location>
        <begin position="552"/>
        <end position="561"/>
    </location>
</feature>
<feature type="compositionally biased region" description="Gly residues" evidence="2">
    <location>
        <begin position="748"/>
        <end position="760"/>
    </location>
</feature>
<feature type="chain" id="PRO_5005537537" evidence="3">
    <location>
        <begin position="18"/>
        <end position="760"/>
    </location>
</feature>
<protein>
    <submittedName>
        <fullName evidence="4">Uncharacterized protein</fullName>
    </submittedName>
</protein>
<feature type="coiled-coil region" evidence="1">
    <location>
        <begin position="395"/>
        <end position="429"/>
    </location>
</feature>
<evidence type="ECO:0000313" key="5">
    <source>
        <dbReference type="Proteomes" id="UP000054408"/>
    </source>
</evidence>
<feature type="region of interest" description="Disordered" evidence="2">
    <location>
        <begin position="646"/>
        <end position="680"/>
    </location>
</feature>
<name>A0A0L0DL47_THETB</name>
<keyword evidence="1" id="KW-0175">Coiled coil</keyword>
<feature type="compositionally biased region" description="Low complexity" evidence="2">
    <location>
        <begin position="99"/>
        <end position="114"/>
    </location>
</feature>
<sequence>MAGVWAVLYLSSAGAAAAEAAAWSVSAWPAQPPQAAPATQAYSPHHSPADALLLPLSAVAEARRAGTNPASPHGRRSSRRSKGRSKSRRRSTGTGGARGASRTAAKGRASASKSPMAAAHLHSPHSSNYTTHNSAPQQQPQHEQRRARSLGPRSSVRSPSSGRPHASSGKAAVTAPPAIRADATAEELRLRLRNVMMKCQTAEARREAAEAGRAQVVARVKLLELELGETRRRAVRGGISVSDEEAAAAVAAEQAAELTELHHALERAESQMAHMQTELEATREAAAAMEVSLAAARAETAAERKAKAELAAQLSEAQEAQKAIAEAHAWHGNRMVDQLESAGTEVARLTTEVTVLRAATEAAAKKAKVESAAADEARNHVTLLETELQHAHIAADRLRSELTDERISVDRLRREVLEANERIQALTSDIRLREDEAYHRPQQQQQDPLEYESESDGGDEDDAAGDGPGRHAGGNIQGRVDALLAELHHLEALHAAAQQDQGEANEHDGSPAPPSREQANGSGWSSGAEDEPASPVELPPRAASPPPPAPRAPRATQGAAAGDHQSTAARVAAARRAAMRAMPGRMAPRDKPKPRRIPPRAAHAGRSGTGERPTPVARARPRFPGVLQSFDTASAQLSLSDCDIGSDELAAHGEEDDLNDESNGTAVDRDAFTSSDSVQPTLVPTRYRAAVHQLPAKDRGLTQTFPAPADDEEFMAYDTALAAAQTRERPVINSGSSLSSGSSSGSCSGAGGGGNPMYDY</sequence>
<dbReference type="Proteomes" id="UP000054408">
    <property type="component" value="Unassembled WGS sequence"/>
</dbReference>
<accession>A0A0L0DL47</accession>
<reference evidence="4 5" key="1">
    <citation type="submission" date="2010-05" db="EMBL/GenBank/DDBJ databases">
        <title>The Genome Sequence of Thecamonas trahens ATCC 50062.</title>
        <authorList>
            <consortium name="The Broad Institute Genome Sequencing Platform"/>
            <person name="Russ C."/>
            <person name="Cuomo C."/>
            <person name="Shea T."/>
            <person name="Young S.K."/>
            <person name="Zeng Q."/>
            <person name="Koehrsen M."/>
            <person name="Haas B."/>
            <person name="Borodovsky M."/>
            <person name="Guigo R."/>
            <person name="Alvarado L."/>
            <person name="Berlin A."/>
            <person name="Bochicchio J."/>
            <person name="Borenstein D."/>
            <person name="Chapman S."/>
            <person name="Chen Z."/>
            <person name="Freedman E."/>
            <person name="Gellesch M."/>
            <person name="Goldberg J."/>
            <person name="Griggs A."/>
            <person name="Gujja S."/>
            <person name="Heilman E."/>
            <person name="Heiman D."/>
            <person name="Hepburn T."/>
            <person name="Howarth C."/>
            <person name="Jen D."/>
            <person name="Larson L."/>
            <person name="Mehta T."/>
            <person name="Park D."/>
            <person name="Pearson M."/>
            <person name="Roberts A."/>
            <person name="Saif S."/>
            <person name="Shenoy N."/>
            <person name="Sisk P."/>
            <person name="Stolte C."/>
            <person name="Sykes S."/>
            <person name="Thomson T."/>
            <person name="Walk T."/>
            <person name="White J."/>
            <person name="Yandava C."/>
            <person name="Burger G."/>
            <person name="Gray M.W."/>
            <person name="Holland P.W.H."/>
            <person name="King N."/>
            <person name="Lang F.B.F."/>
            <person name="Roger A.J."/>
            <person name="Ruiz-Trillo I."/>
            <person name="Lander E."/>
            <person name="Nusbaum C."/>
        </authorList>
    </citation>
    <scope>NUCLEOTIDE SEQUENCE [LARGE SCALE GENOMIC DNA]</scope>
    <source>
        <strain evidence="4 5">ATCC 50062</strain>
    </source>
</reference>
<dbReference type="OMA" id="PARPSEH"/>
<feature type="compositionally biased region" description="Pro residues" evidence="2">
    <location>
        <begin position="542"/>
        <end position="551"/>
    </location>
</feature>
<keyword evidence="5" id="KW-1185">Reference proteome</keyword>
<feature type="compositionally biased region" description="Gly residues" evidence="2">
    <location>
        <begin position="466"/>
        <end position="475"/>
    </location>
</feature>
<feature type="coiled-coil region" evidence="1">
    <location>
        <begin position="251"/>
        <end position="323"/>
    </location>
</feature>
<dbReference type="GeneID" id="25567816"/>
<feature type="compositionally biased region" description="Polar residues" evidence="2">
    <location>
        <begin position="124"/>
        <end position="141"/>
    </location>
</feature>
<feature type="compositionally biased region" description="Low complexity" evidence="2">
    <location>
        <begin position="734"/>
        <end position="747"/>
    </location>
</feature>
<evidence type="ECO:0000313" key="4">
    <source>
        <dbReference type="EMBL" id="KNC53037.1"/>
    </source>
</evidence>
<gene>
    <name evidence="4" type="ORF">AMSG_09329</name>
</gene>
<feature type="compositionally biased region" description="Basic residues" evidence="2">
    <location>
        <begin position="73"/>
        <end position="91"/>
    </location>
</feature>
<evidence type="ECO:0000256" key="3">
    <source>
        <dbReference type="SAM" id="SignalP"/>
    </source>
</evidence>
<evidence type="ECO:0000256" key="2">
    <source>
        <dbReference type="SAM" id="MobiDB-lite"/>
    </source>
</evidence>
<dbReference type="AlphaFoldDB" id="A0A0L0DL47"/>
<feature type="region of interest" description="Disordered" evidence="2">
    <location>
        <begin position="64"/>
        <end position="178"/>
    </location>
</feature>
<feature type="compositionally biased region" description="Acidic residues" evidence="2">
    <location>
        <begin position="449"/>
        <end position="464"/>
    </location>
</feature>
<keyword evidence="3" id="KW-0732">Signal</keyword>
<dbReference type="EMBL" id="GL349478">
    <property type="protein sequence ID" value="KNC53037.1"/>
    <property type="molecule type" value="Genomic_DNA"/>
</dbReference>
<feature type="compositionally biased region" description="Low complexity" evidence="2">
    <location>
        <begin position="568"/>
        <end position="586"/>
    </location>
</feature>